<feature type="transmembrane region" description="Helical" evidence="2">
    <location>
        <begin position="85"/>
        <end position="103"/>
    </location>
</feature>
<dbReference type="EMBL" id="JAHHHD010000002">
    <property type="protein sequence ID" value="MBW4657610.1"/>
    <property type="molecule type" value="Genomic_DNA"/>
</dbReference>
<evidence type="ECO:0008006" key="5">
    <source>
        <dbReference type="Google" id="ProtNLM"/>
    </source>
</evidence>
<feature type="region of interest" description="Disordered" evidence="1">
    <location>
        <begin position="165"/>
        <end position="186"/>
    </location>
</feature>
<evidence type="ECO:0000313" key="3">
    <source>
        <dbReference type="EMBL" id="MBW4657610.1"/>
    </source>
</evidence>
<comment type="caution">
    <text evidence="3">The sequence shown here is derived from an EMBL/GenBank/DDBJ whole genome shotgun (WGS) entry which is preliminary data.</text>
</comment>
<feature type="compositionally biased region" description="Low complexity" evidence="1">
    <location>
        <begin position="20"/>
        <end position="43"/>
    </location>
</feature>
<evidence type="ECO:0000313" key="4">
    <source>
        <dbReference type="Proteomes" id="UP000757435"/>
    </source>
</evidence>
<dbReference type="Proteomes" id="UP000757435">
    <property type="component" value="Unassembled WGS sequence"/>
</dbReference>
<accession>A0A951Q834</accession>
<feature type="region of interest" description="Disordered" evidence="1">
    <location>
        <begin position="1"/>
        <end position="64"/>
    </location>
</feature>
<name>A0A951Q834_9CYAN</name>
<feature type="compositionally biased region" description="Pro residues" evidence="1">
    <location>
        <begin position="172"/>
        <end position="186"/>
    </location>
</feature>
<keyword evidence="2" id="KW-0472">Membrane</keyword>
<evidence type="ECO:0000256" key="1">
    <source>
        <dbReference type="SAM" id="MobiDB-lite"/>
    </source>
</evidence>
<keyword evidence="2" id="KW-1133">Transmembrane helix</keyword>
<reference evidence="3" key="2">
    <citation type="journal article" date="2022" name="Microbiol. Resour. Announc.">
        <title>Metagenome Sequencing to Explore Phylogenomics of Terrestrial Cyanobacteria.</title>
        <authorList>
            <person name="Ward R.D."/>
            <person name="Stajich J.E."/>
            <person name="Johansen J.R."/>
            <person name="Huntemann M."/>
            <person name="Clum A."/>
            <person name="Foster B."/>
            <person name="Foster B."/>
            <person name="Roux S."/>
            <person name="Palaniappan K."/>
            <person name="Varghese N."/>
            <person name="Mukherjee S."/>
            <person name="Reddy T.B.K."/>
            <person name="Daum C."/>
            <person name="Copeland A."/>
            <person name="Chen I.A."/>
            <person name="Ivanova N.N."/>
            <person name="Kyrpides N.C."/>
            <person name="Shapiro N."/>
            <person name="Eloe-Fadrosh E.A."/>
            <person name="Pietrasiak N."/>
        </authorList>
    </citation>
    <scope>NUCLEOTIDE SEQUENCE</scope>
    <source>
        <strain evidence="3">UHER 2000/2452</strain>
    </source>
</reference>
<organism evidence="3 4">
    <name type="scientific">Drouetiella hepatica Uher 2000/2452</name>
    <dbReference type="NCBI Taxonomy" id="904376"/>
    <lineage>
        <taxon>Bacteria</taxon>
        <taxon>Bacillati</taxon>
        <taxon>Cyanobacteriota</taxon>
        <taxon>Cyanophyceae</taxon>
        <taxon>Oculatellales</taxon>
        <taxon>Oculatellaceae</taxon>
        <taxon>Drouetiella</taxon>
    </lineage>
</organism>
<evidence type="ECO:0000256" key="2">
    <source>
        <dbReference type="SAM" id="Phobius"/>
    </source>
</evidence>
<feature type="compositionally biased region" description="Polar residues" evidence="1">
    <location>
        <begin position="1"/>
        <end position="10"/>
    </location>
</feature>
<proteinExistence type="predicted"/>
<gene>
    <name evidence="3" type="ORF">KME15_02965</name>
</gene>
<feature type="compositionally biased region" description="Polar residues" evidence="1">
    <location>
        <begin position="55"/>
        <end position="64"/>
    </location>
</feature>
<keyword evidence="2" id="KW-0812">Transmembrane</keyword>
<sequence length="186" mass="20260">MASAMRSNPGSADRRPPAPRSIFSGSTQRSSSRRSGAGRSVARPRPENVSAVKSARNSVVQQLPRPQTAPPWVKMLLNVQRTSSLVTFSLIIGLLAVYGWTVYTQQRWGRAYTHLESLQKQERQMTAASEVLKNQMAKQAEAPDVGLALPDPGNTVFLTPAPQRAAVEPEVNLPPPQPIPARPLGY</sequence>
<reference evidence="3" key="1">
    <citation type="submission" date="2021-05" db="EMBL/GenBank/DDBJ databases">
        <authorList>
            <person name="Pietrasiak N."/>
            <person name="Ward R."/>
            <person name="Stajich J.E."/>
            <person name="Kurbessoian T."/>
        </authorList>
    </citation>
    <scope>NUCLEOTIDE SEQUENCE</scope>
    <source>
        <strain evidence="3">UHER 2000/2452</strain>
    </source>
</reference>
<protein>
    <recommendedName>
        <fullName evidence="5">Cell division protein FtsL</fullName>
    </recommendedName>
</protein>
<dbReference type="AlphaFoldDB" id="A0A951Q834"/>